<dbReference type="InterPro" id="IPR015025">
    <property type="entry name" value="PoNi_C"/>
</dbReference>
<proteinExistence type="predicted"/>
<evidence type="ECO:0000313" key="3">
    <source>
        <dbReference type="EMBL" id="CUP58274.1"/>
    </source>
</evidence>
<dbReference type="Pfam" id="PF08928">
    <property type="entry name" value="PoNi_N"/>
    <property type="match status" value="1"/>
</dbReference>
<gene>
    <name evidence="3" type="ORF">ERS852554_01105</name>
</gene>
<dbReference type="Pfam" id="PF08929">
    <property type="entry name" value="PoNi_C"/>
    <property type="match status" value="1"/>
</dbReference>
<reference evidence="3 4" key="1">
    <citation type="submission" date="2015-09" db="EMBL/GenBank/DDBJ databases">
        <authorList>
            <consortium name="Pathogen Informatics"/>
        </authorList>
    </citation>
    <scope>NUCLEOTIDE SEQUENCE [LARGE SCALE GENOMIC DNA]</scope>
    <source>
        <strain evidence="3 4">2789STDY5834942</strain>
    </source>
</reference>
<evidence type="ECO:0000259" key="2">
    <source>
        <dbReference type="Pfam" id="PF08929"/>
    </source>
</evidence>
<dbReference type="InterPro" id="IPR028983">
    <property type="entry name" value="PA2201-like_C"/>
</dbReference>
<sequence>MKLRDKLFTKEQYIKQLAKYTTKIEKLQSEICQSEDNGEEQICPEFYGRLLDYQVNSIVTMYSMGERLECIKPNYILAIQNLEKCWTPYGYYLQMLWLLSIGIMLDYEDDILRGLYKLIENNGINDHVYDILLNYRFPRQKKISDCVFDNIPYHAILDITDLAKEDKCTAVKRLEKYLKKEWYRGHSAYPWYNDHKYGIVHDGYWSFESGALVKILGLDDSILKGQPYYPYDMVHWTDGQK</sequence>
<organism evidence="3 4">
    <name type="scientific">Bacteroides uniformis</name>
    <dbReference type="NCBI Taxonomy" id="820"/>
    <lineage>
        <taxon>Bacteria</taxon>
        <taxon>Pseudomonadati</taxon>
        <taxon>Bacteroidota</taxon>
        <taxon>Bacteroidia</taxon>
        <taxon>Bacteroidales</taxon>
        <taxon>Bacteroidaceae</taxon>
        <taxon>Bacteroides</taxon>
    </lineage>
</organism>
<dbReference type="SUPFAM" id="SSF140731">
    <property type="entry name" value="PA2201 C-terminal domain-like"/>
    <property type="match status" value="1"/>
</dbReference>
<dbReference type="AlphaFoldDB" id="A0A174PB81"/>
<feature type="domain" description="PoNi C-terminal" evidence="2">
    <location>
        <begin position="125"/>
        <end position="233"/>
    </location>
</feature>
<dbReference type="RefSeq" id="WP_057279542.1">
    <property type="nucleotide sequence ID" value="NZ_CZBF01000002.1"/>
</dbReference>
<accession>A0A174PB81</accession>
<evidence type="ECO:0000259" key="1">
    <source>
        <dbReference type="Pfam" id="PF08928"/>
    </source>
</evidence>
<name>A0A174PB81_BACUN</name>
<feature type="domain" description="PoNi N-terminal" evidence="1">
    <location>
        <begin position="4"/>
        <end position="115"/>
    </location>
</feature>
<dbReference type="InterPro" id="IPR015024">
    <property type="entry name" value="PoNi_N"/>
</dbReference>
<dbReference type="EMBL" id="CZBF01000002">
    <property type="protein sequence ID" value="CUP58274.1"/>
    <property type="molecule type" value="Genomic_DNA"/>
</dbReference>
<protein>
    <submittedName>
        <fullName evidence="3">Domain of uncharacterized function (DUF1911)</fullName>
    </submittedName>
</protein>
<evidence type="ECO:0000313" key="4">
    <source>
        <dbReference type="Proteomes" id="UP000095788"/>
    </source>
</evidence>
<dbReference type="Gene3D" id="1.10.3920.10">
    <property type="entry name" value="PA2201 C-terminal domain-like"/>
    <property type="match status" value="1"/>
</dbReference>
<dbReference type="Proteomes" id="UP000095788">
    <property type="component" value="Unassembled WGS sequence"/>
</dbReference>